<evidence type="ECO:0000313" key="5">
    <source>
        <dbReference type="EMBL" id="CAL4890960.1"/>
    </source>
</evidence>
<organism evidence="5 6">
    <name type="scientific">Urochloa decumbens</name>
    <dbReference type="NCBI Taxonomy" id="240449"/>
    <lineage>
        <taxon>Eukaryota</taxon>
        <taxon>Viridiplantae</taxon>
        <taxon>Streptophyta</taxon>
        <taxon>Embryophyta</taxon>
        <taxon>Tracheophyta</taxon>
        <taxon>Spermatophyta</taxon>
        <taxon>Magnoliopsida</taxon>
        <taxon>Liliopsida</taxon>
        <taxon>Poales</taxon>
        <taxon>Poaceae</taxon>
        <taxon>PACMAD clade</taxon>
        <taxon>Panicoideae</taxon>
        <taxon>Panicodae</taxon>
        <taxon>Paniceae</taxon>
        <taxon>Melinidinae</taxon>
        <taxon>Urochloa</taxon>
    </lineage>
</organism>
<feature type="compositionally biased region" description="Basic and acidic residues" evidence="3">
    <location>
        <begin position="67"/>
        <end position="84"/>
    </location>
</feature>
<sequence>MGYERIHKVQMGAISPTKLRMKLLGSNGSKDEATRKSPRASPSRLEHADDDADHPNNSLLAQELDEEYPKDRSDSSRSRSDASHGRAARSRSGGDSGAENGGAGGRGNFEFYREESAALQPAAGAAPPVAVSGPFFRQVPSKWNDAEKWIAGRHVVHSNPIFSKKPAAAPPHSPTAGGRVAPESAASKGGAATAAVSALTELSSKSSSPSSVSGPPASKPPQKKLRFSPACAAAPPVSVSMRDVGTEMTPIASQEQSRSGTPGGAATPSLSPLCSVPSSPRGGGSGSASAASSSAVSERELRLRTRREIAALGLQLGKMNIASWASKEESLLAAHAAASPEESAGAVDEEIKRKEFEARAKAWEESKKCKLASRFQRKEVKIQEWESCQKSKFEARLRQAEAEAEQMKARAKQDLAKRLSTLSHKTEGKQARVEARRSRQATRLAREVERIRKTGREPCQLRRCCAWFL</sequence>
<accession>A0ABC8VHP6</accession>
<evidence type="ECO:0000256" key="1">
    <source>
        <dbReference type="ARBA" id="ARBA00005711"/>
    </source>
</evidence>
<feature type="compositionally biased region" description="Low complexity" evidence="3">
    <location>
        <begin position="183"/>
        <end position="216"/>
    </location>
</feature>
<keyword evidence="6" id="KW-1185">Reference proteome</keyword>
<evidence type="ECO:0000259" key="4">
    <source>
        <dbReference type="Pfam" id="PF03763"/>
    </source>
</evidence>
<dbReference type="InterPro" id="IPR005516">
    <property type="entry name" value="Remorin_C"/>
</dbReference>
<dbReference type="AlphaFoldDB" id="A0ABC8VHP6"/>
<feature type="coiled-coil region" evidence="2">
    <location>
        <begin position="390"/>
        <end position="417"/>
    </location>
</feature>
<gene>
    <name evidence="5" type="ORF">URODEC1_LOCUS3539</name>
</gene>
<comment type="similarity">
    <text evidence="1">Belongs to the remorin family.</text>
</comment>
<feature type="compositionally biased region" description="Low complexity" evidence="3">
    <location>
        <begin position="228"/>
        <end position="240"/>
    </location>
</feature>
<proteinExistence type="inferred from homology"/>
<reference evidence="6" key="1">
    <citation type="submission" date="2024-06" db="EMBL/GenBank/DDBJ databases">
        <authorList>
            <person name="Ryan C."/>
        </authorList>
    </citation>
    <scope>NUCLEOTIDE SEQUENCE [LARGE SCALE GENOMIC DNA]</scope>
</reference>
<dbReference type="Proteomes" id="UP001497457">
    <property type="component" value="Chromosome 10rd"/>
</dbReference>
<evidence type="ECO:0000313" key="6">
    <source>
        <dbReference type="Proteomes" id="UP001497457"/>
    </source>
</evidence>
<feature type="compositionally biased region" description="Gly residues" evidence="3">
    <location>
        <begin position="94"/>
        <end position="107"/>
    </location>
</feature>
<feature type="compositionally biased region" description="Low complexity" evidence="3">
    <location>
        <begin position="268"/>
        <end position="280"/>
    </location>
</feature>
<keyword evidence="2" id="KW-0175">Coiled coil</keyword>
<feature type="compositionally biased region" description="Low complexity" evidence="3">
    <location>
        <begin position="287"/>
        <end position="296"/>
    </location>
</feature>
<evidence type="ECO:0000256" key="2">
    <source>
        <dbReference type="SAM" id="Coils"/>
    </source>
</evidence>
<dbReference type="Pfam" id="PF03763">
    <property type="entry name" value="Remorin_C"/>
    <property type="match status" value="1"/>
</dbReference>
<dbReference type="PANTHER" id="PTHR31471">
    <property type="entry name" value="OS02G0116800 PROTEIN"/>
    <property type="match status" value="1"/>
</dbReference>
<feature type="region of interest" description="Disordered" evidence="3">
    <location>
        <begin position="1"/>
        <end position="109"/>
    </location>
</feature>
<dbReference type="EMBL" id="OZ075120">
    <property type="protein sequence ID" value="CAL4890960.1"/>
    <property type="molecule type" value="Genomic_DNA"/>
</dbReference>
<feature type="region of interest" description="Disordered" evidence="3">
    <location>
        <begin position="161"/>
        <end position="300"/>
    </location>
</feature>
<feature type="compositionally biased region" description="Polar residues" evidence="3">
    <location>
        <begin position="251"/>
        <end position="260"/>
    </location>
</feature>
<feature type="domain" description="Remorin C-terminal" evidence="4">
    <location>
        <begin position="355"/>
        <end position="458"/>
    </location>
</feature>
<evidence type="ECO:0000256" key="3">
    <source>
        <dbReference type="SAM" id="MobiDB-lite"/>
    </source>
</evidence>
<dbReference type="PANTHER" id="PTHR31471:SF1">
    <property type="entry name" value="OS12G0613600 PROTEIN"/>
    <property type="match status" value="1"/>
</dbReference>
<protein>
    <recommendedName>
        <fullName evidence="4">Remorin C-terminal domain-containing protein</fullName>
    </recommendedName>
</protein>
<name>A0ABC8VHP6_9POAL</name>
<reference evidence="5 6" key="2">
    <citation type="submission" date="2024-10" db="EMBL/GenBank/DDBJ databases">
        <authorList>
            <person name="Ryan C."/>
        </authorList>
    </citation>
    <scope>NUCLEOTIDE SEQUENCE [LARGE SCALE GENOMIC DNA]</scope>
</reference>